<dbReference type="EMBL" id="JAGGLD010000001">
    <property type="protein sequence ID" value="MBP1999080.1"/>
    <property type="molecule type" value="Genomic_DNA"/>
</dbReference>
<accession>A0ABS4JBM8</accession>
<dbReference type="PANTHER" id="PTHR37302:SF3">
    <property type="entry name" value="DAMAGE-INDUCIBLE PROTEIN DINB"/>
    <property type="match status" value="1"/>
</dbReference>
<evidence type="ECO:0000256" key="1">
    <source>
        <dbReference type="ARBA" id="ARBA00008635"/>
    </source>
</evidence>
<evidence type="ECO:0000256" key="2">
    <source>
        <dbReference type="ARBA" id="ARBA00022723"/>
    </source>
</evidence>
<sequence length="149" mass="17439">MSTIHKMFEHVHWANQRVLETLQQAESVHAETIRLFAHILHSEQVWLTRLQGKDSSHLPIWSDANLIICEQLVVQNEQGYRSYLHATEDKDFNQLITYRNSKQQQFSKSIGDILTHVALHGQYHRGQINLRLRPEGVEPISLDYILFVD</sequence>
<keyword evidence="2" id="KW-0479">Metal-binding</keyword>
<dbReference type="Proteomes" id="UP001519288">
    <property type="component" value="Unassembled WGS sequence"/>
</dbReference>
<dbReference type="Gene3D" id="1.20.120.450">
    <property type="entry name" value="dinb family like domain"/>
    <property type="match status" value="1"/>
</dbReference>
<reference evidence="3 4" key="1">
    <citation type="submission" date="2021-03" db="EMBL/GenBank/DDBJ databases">
        <title>Genomic Encyclopedia of Type Strains, Phase IV (KMG-IV): sequencing the most valuable type-strain genomes for metagenomic binning, comparative biology and taxonomic classification.</title>
        <authorList>
            <person name="Goeker M."/>
        </authorList>
    </citation>
    <scope>NUCLEOTIDE SEQUENCE [LARGE SCALE GENOMIC DNA]</scope>
    <source>
        <strain evidence="3 4">DSM 26806</strain>
    </source>
</reference>
<evidence type="ECO:0000313" key="4">
    <source>
        <dbReference type="Proteomes" id="UP001519288"/>
    </source>
</evidence>
<dbReference type="Pfam" id="PF05163">
    <property type="entry name" value="DinB"/>
    <property type="match status" value="1"/>
</dbReference>
<gene>
    <name evidence="3" type="ORF">J2Z69_000099</name>
</gene>
<proteinExistence type="inferred from homology"/>
<dbReference type="InterPro" id="IPR007837">
    <property type="entry name" value="DinB"/>
</dbReference>
<comment type="similarity">
    <text evidence="1">Belongs to the DinB family.</text>
</comment>
<dbReference type="PANTHER" id="PTHR37302">
    <property type="entry name" value="SLR1116 PROTEIN"/>
    <property type="match status" value="1"/>
</dbReference>
<protein>
    <submittedName>
        <fullName evidence="3">Damage-inducible protein DinB</fullName>
    </submittedName>
</protein>
<evidence type="ECO:0000313" key="3">
    <source>
        <dbReference type="EMBL" id="MBP1999080.1"/>
    </source>
</evidence>
<dbReference type="InterPro" id="IPR034660">
    <property type="entry name" value="DinB/YfiT-like"/>
</dbReference>
<comment type="caution">
    <text evidence="3">The sequence shown here is derived from an EMBL/GenBank/DDBJ whole genome shotgun (WGS) entry which is preliminary data.</text>
</comment>
<name>A0ABS4JBM8_9BACL</name>
<dbReference type="SUPFAM" id="SSF109854">
    <property type="entry name" value="DinB/YfiT-like putative metalloenzymes"/>
    <property type="match status" value="1"/>
</dbReference>
<organism evidence="3 4">
    <name type="scientific">Paenibacillus shirakamiensis</name>
    <dbReference type="NCBI Taxonomy" id="1265935"/>
    <lineage>
        <taxon>Bacteria</taxon>
        <taxon>Bacillati</taxon>
        <taxon>Bacillota</taxon>
        <taxon>Bacilli</taxon>
        <taxon>Bacillales</taxon>
        <taxon>Paenibacillaceae</taxon>
        <taxon>Paenibacillus</taxon>
    </lineage>
</organism>
<dbReference type="RefSeq" id="WP_209858217.1">
    <property type="nucleotide sequence ID" value="NZ_JAGGLD010000001.1"/>
</dbReference>
<keyword evidence="4" id="KW-1185">Reference proteome</keyword>